<protein>
    <submittedName>
        <fullName evidence="3">Lanthionine synthetase C family protein</fullName>
    </submittedName>
</protein>
<keyword evidence="1" id="KW-0862">Zinc</keyword>
<dbReference type="PRINTS" id="PR01955">
    <property type="entry name" value="LANCFRANKIA"/>
</dbReference>
<dbReference type="SMART" id="SM01260">
    <property type="entry name" value="LANC_like"/>
    <property type="match status" value="1"/>
</dbReference>
<organism evidence="3">
    <name type="scientific">Streptantibioticus silvisoli</name>
    <dbReference type="NCBI Taxonomy" id="2705255"/>
    <lineage>
        <taxon>Bacteria</taxon>
        <taxon>Bacillati</taxon>
        <taxon>Actinomycetota</taxon>
        <taxon>Actinomycetes</taxon>
        <taxon>Kitasatosporales</taxon>
        <taxon>Streptomycetaceae</taxon>
        <taxon>Streptantibioticus</taxon>
    </lineage>
</organism>
<keyword evidence="1" id="KW-0479">Metal-binding</keyword>
<accession>A0AA90KFZ1</accession>
<comment type="caution">
    <text evidence="3">The sequence shown here is derived from an EMBL/GenBank/DDBJ whole genome shotgun (WGS) entry which is preliminary data.</text>
</comment>
<feature type="binding site" evidence="1">
    <location>
        <position position="357"/>
    </location>
    <ligand>
        <name>Zn(2+)</name>
        <dbReference type="ChEBI" id="CHEBI:29105"/>
    </ligand>
</feature>
<gene>
    <name evidence="3" type="ORF">POF50_011150</name>
</gene>
<evidence type="ECO:0000256" key="2">
    <source>
        <dbReference type="SAM" id="MobiDB-lite"/>
    </source>
</evidence>
<feature type="binding site" evidence="1">
    <location>
        <position position="311"/>
    </location>
    <ligand>
        <name>Zn(2+)</name>
        <dbReference type="ChEBI" id="CHEBI:29105"/>
    </ligand>
</feature>
<dbReference type="InterPro" id="IPR033889">
    <property type="entry name" value="LanC"/>
</dbReference>
<dbReference type="GO" id="GO:0046872">
    <property type="term" value="F:metal ion binding"/>
    <property type="evidence" value="ECO:0007669"/>
    <property type="project" value="UniProtKB-KW"/>
</dbReference>
<dbReference type="Gene3D" id="1.50.10.20">
    <property type="match status" value="1"/>
</dbReference>
<dbReference type="PRINTS" id="PR01950">
    <property type="entry name" value="LANCSUPER"/>
</dbReference>
<proteinExistence type="predicted"/>
<dbReference type="SUPFAM" id="SSF158745">
    <property type="entry name" value="LanC-like"/>
    <property type="match status" value="1"/>
</dbReference>
<evidence type="ECO:0000313" key="3">
    <source>
        <dbReference type="EMBL" id="MDI5969885.1"/>
    </source>
</evidence>
<dbReference type="InterPro" id="IPR007822">
    <property type="entry name" value="LANC-like"/>
</dbReference>
<sequence>MSSTAMGPLDIVHPPDTEDSRKDAARIVTELAARLSDPAALLAITTAPDNLEEVPGEPPRSPWGRAGLGEGNAAVALLFAELSHIDSGHRAHAHAHLAAATAGVGSFAEEGLFYGAPAVAFAARMAQHTSTDYARLLHDLDQQVTARLDTRLTQENRRLDAGIPGADVRRYDVVNGLTGYGRYLLLQAPQHRQKLTDVLNYLVRLTKPVTVGGHTVPGWWLPRPPDSPDTPFPLGHLNLGLAHGIPGPLALLALAKQRGIEVPGHDTAINDIVEWMLAWRRHDAHWPPEISFEQQIEPKTATSLPDRTAWCYGTPGVARALYLAGTALDRHDWRQIAVDSLIAVIDNPLHVHDQAICHGWAGLLHIAWRTAHDSGDPRLIARLPRLASPILAAYDDAHPLGFLHSSPYTNLAPHRAGLLDGATGIALALHAYATNTPPATPWDAALLIT</sequence>
<dbReference type="Pfam" id="PF05147">
    <property type="entry name" value="LANC_like"/>
    <property type="match status" value="1"/>
</dbReference>
<evidence type="ECO:0000256" key="1">
    <source>
        <dbReference type="PIRSR" id="PIRSR607822-1"/>
    </source>
</evidence>
<dbReference type="CDD" id="cd04793">
    <property type="entry name" value="LanC"/>
    <property type="match status" value="1"/>
</dbReference>
<dbReference type="GO" id="GO:0031179">
    <property type="term" value="P:peptide modification"/>
    <property type="evidence" value="ECO:0007669"/>
    <property type="project" value="InterPro"/>
</dbReference>
<feature type="binding site" evidence="1">
    <location>
        <position position="358"/>
    </location>
    <ligand>
        <name>Zn(2+)</name>
        <dbReference type="ChEBI" id="CHEBI:29105"/>
    </ligand>
</feature>
<dbReference type="EMBL" id="JABXJJ020000012">
    <property type="protein sequence ID" value="MDI5969885.1"/>
    <property type="molecule type" value="Genomic_DNA"/>
</dbReference>
<name>A0AA90KFZ1_9ACTN</name>
<feature type="region of interest" description="Disordered" evidence="2">
    <location>
        <begin position="1"/>
        <end position="21"/>
    </location>
</feature>
<reference evidence="3" key="1">
    <citation type="submission" date="2023-05" db="EMBL/GenBank/DDBJ databases">
        <title>Streptantibioticus silvisoli sp. nov., acidotolerant actinomycetes 1 from pine litter.</title>
        <authorList>
            <person name="Swiecimska M."/>
            <person name="Golinska P."/>
            <person name="Sangal V."/>
            <person name="Wachnowicz B."/>
            <person name="Goodfellow M."/>
        </authorList>
    </citation>
    <scope>NUCLEOTIDE SEQUENCE</scope>
    <source>
        <strain evidence="3">SL13</strain>
    </source>
</reference>
<dbReference type="AlphaFoldDB" id="A0AA90KFZ1"/>
<dbReference type="RefSeq" id="WP_271313355.1">
    <property type="nucleotide sequence ID" value="NZ_JABXJJ020000012.1"/>
</dbReference>